<organism evidence="2 3">
    <name type="scientific">Marinoscillum luteum</name>
    <dbReference type="NCBI Taxonomy" id="861051"/>
    <lineage>
        <taxon>Bacteria</taxon>
        <taxon>Pseudomonadati</taxon>
        <taxon>Bacteroidota</taxon>
        <taxon>Cytophagia</taxon>
        <taxon>Cytophagales</taxon>
        <taxon>Reichenbachiellaceae</taxon>
        <taxon>Marinoscillum</taxon>
    </lineage>
</organism>
<name>A0ABW7N5C8_9BACT</name>
<protein>
    <submittedName>
        <fullName evidence="2">Sugar phosphate isomerase/epimerase family protein</fullName>
    </submittedName>
</protein>
<dbReference type="GO" id="GO:0016853">
    <property type="term" value="F:isomerase activity"/>
    <property type="evidence" value="ECO:0007669"/>
    <property type="project" value="UniProtKB-KW"/>
</dbReference>
<accession>A0ABW7N5C8</accession>
<dbReference type="Gene3D" id="3.20.20.150">
    <property type="entry name" value="Divalent-metal-dependent TIM barrel enzymes"/>
    <property type="match status" value="1"/>
</dbReference>
<evidence type="ECO:0000313" key="3">
    <source>
        <dbReference type="Proteomes" id="UP001610063"/>
    </source>
</evidence>
<feature type="domain" description="Xylose isomerase-like TIM barrel" evidence="1">
    <location>
        <begin position="59"/>
        <end position="288"/>
    </location>
</feature>
<reference evidence="2 3" key="1">
    <citation type="journal article" date="2013" name="Int. J. Syst. Evol. Microbiol.">
        <title>Marinoscillum luteum sp. nov., isolated from marine sediment.</title>
        <authorList>
            <person name="Cha I.T."/>
            <person name="Park S.J."/>
            <person name="Kim S.J."/>
            <person name="Kim J.G."/>
            <person name="Jung M.Y."/>
            <person name="Shin K.S."/>
            <person name="Kwon K.K."/>
            <person name="Yang S.H."/>
            <person name="Seo Y.S."/>
            <person name="Rhee S.K."/>
        </authorList>
    </citation>
    <scope>NUCLEOTIDE SEQUENCE [LARGE SCALE GENOMIC DNA]</scope>
    <source>
        <strain evidence="2 3">KCTC 23939</strain>
    </source>
</reference>
<evidence type="ECO:0000259" key="1">
    <source>
        <dbReference type="Pfam" id="PF01261"/>
    </source>
</evidence>
<dbReference type="Pfam" id="PF01261">
    <property type="entry name" value="AP_endonuc_2"/>
    <property type="match status" value="1"/>
</dbReference>
<dbReference type="InterPro" id="IPR050312">
    <property type="entry name" value="IolE/XylAMocC-like"/>
</dbReference>
<dbReference type="Proteomes" id="UP001610063">
    <property type="component" value="Unassembled WGS sequence"/>
</dbReference>
<sequence length="291" mass="32571">MKILIPALLLGLFLTNCQLAKKEQAKETIAEEPLFTEPLGIAPFTFRRSFPNGTPETLDTIVSMGFTSIEGGGGDMDPYEYKKLCESKGLTIPSMGTGYNTLVEDPLSVIERAKILGAEYVMCAWLPHEKGNFTLENARKTVEDFNTFGKILADSGITFCYHAHGYEFQPYEDGTLLDYIIQNTNPEYVSFEMDIFWIQFGGGDPAALLDKYGSRWKLMHVKDLRKGVQKDLTGLTDTDNDVTVGDGELDIPAILKAAKRAGIKHYFIEDESDRIITQIPKSIEYLRSLKI</sequence>
<keyword evidence="2" id="KW-0413">Isomerase</keyword>
<proteinExistence type="predicted"/>
<gene>
    <name evidence="2" type="ORF">ACHKAR_05030</name>
</gene>
<dbReference type="PANTHER" id="PTHR12110:SF41">
    <property type="entry name" value="INOSOSE DEHYDRATASE"/>
    <property type="match status" value="1"/>
</dbReference>
<dbReference type="PANTHER" id="PTHR12110">
    <property type="entry name" value="HYDROXYPYRUVATE ISOMERASE"/>
    <property type="match status" value="1"/>
</dbReference>
<evidence type="ECO:0000313" key="2">
    <source>
        <dbReference type="EMBL" id="MFH6982787.1"/>
    </source>
</evidence>
<dbReference type="InterPro" id="IPR036237">
    <property type="entry name" value="Xyl_isomerase-like_sf"/>
</dbReference>
<dbReference type="SUPFAM" id="SSF51658">
    <property type="entry name" value="Xylose isomerase-like"/>
    <property type="match status" value="1"/>
</dbReference>
<dbReference type="InterPro" id="IPR013022">
    <property type="entry name" value="Xyl_isomerase-like_TIM-brl"/>
</dbReference>
<keyword evidence="3" id="KW-1185">Reference proteome</keyword>
<comment type="caution">
    <text evidence="2">The sequence shown here is derived from an EMBL/GenBank/DDBJ whole genome shotgun (WGS) entry which is preliminary data.</text>
</comment>
<dbReference type="EMBL" id="JBIPKE010000013">
    <property type="protein sequence ID" value="MFH6982787.1"/>
    <property type="molecule type" value="Genomic_DNA"/>
</dbReference>